<dbReference type="PANTHER" id="PTHR13318">
    <property type="entry name" value="PARTNER OF PAIRED, ISOFORM B-RELATED"/>
    <property type="match status" value="1"/>
</dbReference>
<comment type="caution">
    <text evidence="1">The sequence shown here is derived from an EMBL/GenBank/DDBJ whole genome shotgun (WGS) entry which is preliminary data.</text>
</comment>
<dbReference type="Gene3D" id="3.80.10.10">
    <property type="entry name" value="Ribonuclease Inhibitor"/>
    <property type="match status" value="1"/>
</dbReference>
<dbReference type="EMBL" id="JASJQH010007094">
    <property type="protein sequence ID" value="KAK9718457.1"/>
    <property type="molecule type" value="Genomic_DNA"/>
</dbReference>
<accession>A0ABR2W310</accession>
<protein>
    <recommendedName>
        <fullName evidence="3">F-box domain-containing protein</fullName>
    </recommendedName>
</protein>
<proteinExistence type="predicted"/>
<dbReference type="Proteomes" id="UP001479436">
    <property type="component" value="Unassembled WGS sequence"/>
</dbReference>
<name>A0ABR2W310_9FUNG</name>
<dbReference type="InterPro" id="IPR032675">
    <property type="entry name" value="LRR_dom_sf"/>
</dbReference>
<evidence type="ECO:0008006" key="3">
    <source>
        <dbReference type="Google" id="ProtNLM"/>
    </source>
</evidence>
<dbReference type="SUPFAM" id="SSF52047">
    <property type="entry name" value="RNI-like"/>
    <property type="match status" value="1"/>
</dbReference>
<reference evidence="1 2" key="1">
    <citation type="submission" date="2023-04" db="EMBL/GenBank/DDBJ databases">
        <title>Genome of Basidiobolus ranarum AG-B5.</title>
        <authorList>
            <person name="Stajich J.E."/>
            <person name="Carter-House D."/>
            <person name="Gryganskyi A."/>
        </authorList>
    </citation>
    <scope>NUCLEOTIDE SEQUENCE [LARGE SCALE GENOMIC DNA]</scope>
    <source>
        <strain evidence="1 2">AG-B5</strain>
    </source>
</reference>
<keyword evidence="2" id="KW-1185">Reference proteome</keyword>
<organism evidence="1 2">
    <name type="scientific">Basidiobolus ranarum</name>
    <dbReference type="NCBI Taxonomy" id="34480"/>
    <lineage>
        <taxon>Eukaryota</taxon>
        <taxon>Fungi</taxon>
        <taxon>Fungi incertae sedis</taxon>
        <taxon>Zoopagomycota</taxon>
        <taxon>Entomophthoromycotina</taxon>
        <taxon>Basidiobolomycetes</taxon>
        <taxon>Basidiobolales</taxon>
        <taxon>Basidiobolaceae</taxon>
        <taxon>Basidiobolus</taxon>
    </lineage>
</organism>
<evidence type="ECO:0000313" key="1">
    <source>
        <dbReference type="EMBL" id="KAK9718457.1"/>
    </source>
</evidence>
<gene>
    <name evidence="1" type="ORF">K7432_005497</name>
</gene>
<sequence length="510" mass="58791">MSVQLPTPCLRQIFQWLKFDKDTCYKLCFVNRLWSEASVLYLYRDPWALLANEKFSQTQRKLAITKLLRTYLSCLEYDSFDSEELDAVTTIDALCSDIGYLDRFYLLIQNFFNQMNPILDDLELQVAVEAFEAIHYSALNRPFYDYLYLARTFDLVALQDFLRLVKADPFPFLSFEYTSEEVLVDQRLALKLWSVTRSRCAPCITSLTLNAIIPLKEIFPEPLSFYSLTHLKILWKQDQMPNQLPDNHLKFIATSCHNLEVLHLTAESRLTPILDKDIAEVIRNQRPGSLRELKISGVSDLLTETLEALLEQHRGSLTSLKISKNDSGRIPLTKITSFPNLKTLELVDCFVRDRDIEYIASHGAPLKKIVLRKLHQVTWRGIRNLIQKSGLNLRKLVVHEIQEHTIDSETVAVIAQNCQNLQHFQIEMIRIDNFDLAGLLGRCHKLKYLSFGELSSNLPSDGDQLVNVILDNCPLLKYLYAPEMVTTESALQALLQHRQLEKISLPTILL</sequence>
<evidence type="ECO:0000313" key="2">
    <source>
        <dbReference type="Proteomes" id="UP001479436"/>
    </source>
</evidence>